<name>A0A8H7Q0Y0_MORIS</name>
<dbReference type="InterPro" id="IPR012340">
    <property type="entry name" value="NA-bd_OB-fold"/>
</dbReference>
<proteinExistence type="predicted"/>
<reference evidence="1" key="1">
    <citation type="submission" date="2020-12" db="EMBL/GenBank/DDBJ databases">
        <title>Metabolic potential, ecology and presence of endohyphal bacteria is reflected in genomic diversity of Mucoromycotina.</title>
        <authorList>
            <person name="Muszewska A."/>
            <person name="Okrasinska A."/>
            <person name="Steczkiewicz K."/>
            <person name="Drgas O."/>
            <person name="Orlowska M."/>
            <person name="Perlinska-Lenart U."/>
            <person name="Aleksandrzak-Piekarczyk T."/>
            <person name="Szatraj K."/>
            <person name="Zielenkiewicz U."/>
            <person name="Pilsyk S."/>
            <person name="Malc E."/>
            <person name="Mieczkowski P."/>
            <person name="Kruszewska J.S."/>
            <person name="Biernat P."/>
            <person name="Pawlowska J."/>
        </authorList>
    </citation>
    <scope>NUCLEOTIDE SEQUENCE</scope>
    <source>
        <strain evidence="1">WA0000067209</strain>
    </source>
</reference>
<evidence type="ECO:0008006" key="3">
    <source>
        <dbReference type="Google" id="ProtNLM"/>
    </source>
</evidence>
<dbReference type="OrthoDB" id="2368669at2759"/>
<organism evidence="1 2">
    <name type="scientific">Mortierella isabellina</name>
    <name type="common">Filamentous fungus</name>
    <name type="synonym">Umbelopsis isabellina</name>
    <dbReference type="NCBI Taxonomy" id="91625"/>
    <lineage>
        <taxon>Eukaryota</taxon>
        <taxon>Fungi</taxon>
        <taxon>Fungi incertae sedis</taxon>
        <taxon>Mucoromycota</taxon>
        <taxon>Mucoromycotina</taxon>
        <taxon>Umbelopsidomycetes</taxon>
        <taxon>Umbelopsidales</taxon>
        <taxon>Umbelopsidaceae</taxon>
        <taxon>Umbelopsis</taxon>
    </lineage>
</organism>
<protein>
    <recommendedName>
        <fullName evidence="3">OB domain-containing protein</fullName>
    </recommendedName>
</protein>
<dbReference type="Proteomes" id="UP000654370">
    <property type="component" value="Unassembled WGS sequence"/>
</dbReference>
<evidence type="ECO:0000313" key="1">
    <source>
        <dbReference type="EMBL" id="KAG2183358.1"/>
    </source>
</evidence>
<evidence type="ECO:0000313" key="2">
    <source>
        <dbReference type="Proteomes" id="UP000654370"/>
    </source>
</evidence>
<sequence>MTCQLLFIGDILRASPQDAHRASGQTYTGNFILDIRNTSTLEFQNVRVCGTIVKTNFISRSDDFVFDNALEAAKPPDTITLDDGTATIVVTCSARVRNRADADLLKVGTTATIIGQVQMRQDNKLVECKGFDIHLDPTYEIVHGLRVIQTRNLRVNLSSNPSIIASQLSVLSQDTPRLRRALQSQNMPVPSPSKPESSGIKISEIEVREKRPNPLTDDNFDDSLSAEDLDSLMNAVDKRQKVEHNCLPSSQDNFGDSLPLASQPDNETTQRVLGLLNHKGMTLKDFILAGLDFMAVEDSLSYLLGTGQVYEREERYYIL</sequence>
<dbReference type="EMBL" id="JAEPQZ010000003">
    <property type="protein sequence ID" value="KAG2183358.1"/>
    <property type="molecule type" value="Genomic_DNA"/>
</dbReference>
<comment type="caution">
    <text evidence="1">The sequence shown here is derived from an EMBL/GenBank/DDBJ whole genome shotgun (WGS) entry which is preliminary data.</text>
</comment>
<accession>A0A8H7Q0Y0</accession>
<keyword evidence="2" id="KW-1185">Reference proteome</keyword>
<dbReference type="Gene3D" id="2.40.50.140">
    <property type="entry name" value="Nucleic acid-binding proteins"/>
    <property type="match status" value="1"/>
</dbReference>
<gene>
    <name evidence="1" type="ORF">INT43_006363</name>
</gene>
<dbReference type="AlphaFoldDB" id="A0A8H7Q0Y0"/>